<dbReference type="AlphaFoldDB" id="A0AAV6JFY8"/>
<name>A0AAV6JFY8_9ERIC</name>
<dbReference type="EMBL" id="JACTNZ010000007">
    <property type="protein sequence ID" value="KAG5540012.1"/>
    <property type="molecule type" value="Genomic_DNA"/>
</dbReference>
<evidence type="ECO:0000256" key="1">
    <source>
        <dbReference type="SAM" id="MobiDB-lite"/>
    </source>
</evidence>
<evidence type="ECO:0000313" key="2">
    <source>
        <dbReference type="EMBL" id="KAG5540012.1"/>
    </source>
</evidence>
<organism evidence="2 3">
    <name type="scientific">Rhododendron griersonianum</name>
    <dbReference type="NCBI Taxonomy" id="479676"/>
    <lineage>
        <taxon>Eukaryota</taxon>
        <taxon>Viridiplantae</taxon>
        <taxon>Streptophyta</taxon>
        <taxon>Embryophyta</taxon>
        <taxon>Tracheophyta</taxon>
        <taxon>Spermatophyta</taxon>
        <taxon>Magnoliopsida</taxon>
        <taxon>eudicotyledons</taxon>
        <taxon>Gunneridae</taxon>
        <taxon>Pentapetalae</taxon>
        <taxon>asterids</taxon>
        <taxon>Ericales</taxon>
        <taxon>Ericaceae</taxon>
        <taxon>Ericoideae</taxon>
        <taxon>Rhodoreae</taxon>
        <taxon>Rhododendron</taxon>
    </lineage>
</organism>
<accession>A0AAV6JFY8</accession>
<keyword evidence="3" id="KW-1185">Reference proteome</keyword>
<comment type="caution">
    <text evidence="2">The sequence shown here is derived from an EMBL/GenBank/DDBJ whole genome shotgun (WGS) entry which is preliminary data.</text>
</comment>
<reference evidence="2" key="1">
    <citation type="submission" date="2020-08" db="EMBL/GenBank/DDBJ databases">
        <title>Plant Genome Project.</title>
        <authorList>
            <person name="Zhang R.-G."/>
        </authorList>
    </citation>
    <scope>NUCLEOTIDE SEQUENCE</scope>
    <source>
        <strain evidence="2">WSP0</strain>
        <tissue evidence="2">Leaf</tissue>
    </source>
</reference>
<sequence>MASQSMKECLSTKPFDHISLCQGTFIPPNQRNKVSDSVEVGPNDKSSLVTQHSDEDLATQPKDRMTDTGMDM</sequence>
<protein>
    <submittedName>
        <fullName evidence="2">Uncharacterized protein</fullName>
    </submittedName>
</protein>
<proteinExistence type="predicted"/>
<evidence type="ECO:0000313" key="3">
    <source>
        <dbReference type="Proteomes" id="UP000823749"/>
    </source>
</evidence>
<feature type="region of interest" description="Disordered" evidence="1">
    <location>
        <begin position="28"/>
        <end position="72"/>
    </location>
</feature>
<gene>
    <name evidence="2" type="ORF">RHGRI_020297</name>
</gene>
<dbReference type="Proteomes" id="UP000823749">
    <property type="component" value="Chromosome 7"/>
</dbReference>